<dbReference type="STRING" id="1661398.A0A482W0H1"/>
<dbReference type="OrthoDB" id="6512700at2759"/>
<dbReference type="AlphaFoldDB" id="A0A482W0H1"/>
<proteinExistence type="predicted"/>
<sequence>MPATEDERNSNSNKFYNVARFPKCIGAVDYSHIKISSPGDGGYGIKHYLLTPLGNPHTPAEWLCNESQIRTRNPIERTFEIWKRRFPVLAFEIRLKLRKVETVVVATAVLDSIAILLNKDLPLVNAEEEAAV</sequence>
<keyword evidence="5" id="KW-1185">Reference proteome</keyword>
<dbReference type="EMBL" id="QDEB01045521">
    <property type="protein sequence ID" value="RZC38209.1"/>
    <property type="molecule type" value="Genomic_DNA"/>
</dbReference>
<evidence type="ECO:0000313" key="5">
    <source>
        <dbReference type="Proteomes" id="UP000292052"/>
    </source>
</evidence>
<dbReference type="Proteomes" id="UP000292052">
    <property type="component" value="Unassembled WGS sequence"/>
</dbReference>
<dbReference type="Pfam" id="PF13359">
    <property type="entry name" value="DDE_Tnp_4"/>
    <property type="match status" value="1"/>
</dbReference>
<dbReference type="GO" id="GO:0046872">
    <property type="term" value="F:metal ion binding"/>
    <property type="evidence" value="ECO:0007669"/>
    <property type="project" value="UniProtKB-KW"/>
</dbReference>
<name>A0A482W0H1_ASBVE</name>
<keyword evidence="2" id="KW-0479">Metal-binding</keyword>
<dbReference type="InterPro" id="IPR027806">
    <property type="entry name" value="HARBI1_dom"/>
</dbReference>
<protein>
    <submittedName>
        <fullName evidence="4">DDE Tnp 4 domain containing protein</fullName>
    </submittedName>
</protein>
<organism evidence="4 5">
    <name type="scientific">Asbolus verrucosus</name>
    <name type="common">Desert ironclad beetle</name>
    <dbReference type="NCBI Taxonomy" id="1661398"/>
    <lineage>
        <taxon>Eukaryota</taxon>
        <taxon>Metazoa</taxon>
        <taxon>Ecdysozoa</taxon>
        <taxon>Arthropoda</taxon>
        <taxon>Hexapoda</taxon>
        <taxon>Insecta</taxon>
        <taxon>Pterygota</taxon>
        <taxon>Neoptera</taxon>
        <taxon>Endopterygota</taxon>
        <taxon>Coleoptera</taxon>
        <taxon>Polyphaga</taxon>
        <taxon>Cucujiformia</taxon>
        <taxon>Tenebrionidae</taxon>
        <taxon>Pimeliinae</taxon>
        <taxon>Asbolus</taxon>
    </lineage>
</organism>
<comment type="cofactor">
    <cofactor evidence="1">
        <name>a divalent metal cation</name>
        <dbReference type="ChEBI" id="CHEBI:60240"/>
    </cofactor>
</comment>
<accession>A0A482W0H1</accession>
<feature type="domain" description="DDE Tnp4" evidence="3">
    <location>
        <begin position="39"/>
        <end position="110"/>
    </location>
</feature>
<evidence type="ECO:0000259" key="3">
    <source>
        <dbReference type="Pfam" id="PF13359"/>
    </source>
</evidence>
<reference evidence="4 5" key="1">
    <citation type="submission" date="2017-03" db="EMBL/GenBank/DDBJ databases">
        <title>Genome of the blue death feigning beetle - Asbolus verrucosus.</title>
        <authorList>
            <person name="Rider S.D."/>
        </authorList>
    </citation>
    <scope>NUCLEOTIDE SEQUENCE [LARGE SCALE GENOMIC DNA]</scope>
    <source>
        <strain evidence="4">Butters</strain>
        <tissue evidence="4">Head and leg muscle</tissue>
    </source>
</reference>
<evidence type="ECO:0000256" key="2">
    <source>
        <dbReference type="ARBA" id="ARBA00022723"/>
    </source>
</evidence>
<gene>
    <name evidence="4" type="ORF">BDFB_014187</name>
</gene>
<evidence type="ECO:0000256" key="1">
    <source>
        <dbReference type="ARBA" id="ARBA00001968"/>
    </source>
</evidence>
<evidence type="ECO:0000313" key="4">
    <source>
        <dbReference type="EMBL" id="RZC38209.1"/>
    </source>
</evidence>
<comment type="caution">
    <text evidence="4">The sequence shown here is derived from an EMBL/GenBank/DDBJ whole genome shotgun (WGS) entry which is preliminary data.</text>
</comment>